<name>A0A813XTK4_9BILA</name>
<protein>
    <submittedName>
        <fullName evidence="2">Uncharacterized protein</fullName>
    </submittedName>
</protein>
<dbReference type="Gene3D" id="3.40.50.150">
    <property type="entry name" value="Vaccinia Virus protein VP39"/>
    <property type="match status" value="1"/>
</dbReference>
<comment type="caution">
    <text evidence="2">The sequence shown here is derived from an EMBL/GenBank/DDBJ whole genome shotgun (WGS) entry which is preliminary data.</text>
</comment>
<dbReference type="EMBL" id="CAJNOO010000248">
    <property type="protein sequence ID" value="CAF0876118.1"/>
    <property type="molecule type" value="Genomic_DNA"/>
</dbReference>
<dbReference type="InterPro" id="IPR008884">
    <property type="entry name" value="TylF_MeTrfase"/>
</dbReference>
<organism evidence="2 3">
    <name type="scientific">Rotaria sordida</name>
    <dbReference type="NCBI Taxonomy" id="392033"/>
    <lineage>
        <taxon>Eukaryota</taxon>
        <taxon>Metazoa</taxon>
        <taxon>Spiralia</taxon>
        <taxon>Gnathifera</taxon>
        <taxon>Rotifera</taxon>
        <taxon>Eurotatoria</taxon>
        <taxon>Bdelloidea</taxon>
        <taxon>Philodinida</taxon>
        <taxon>Philodinidae</taxon>
        <taxon>Rotaria</taxon>
    </lineage>
</organism>
<evidence type="ECO:0000313" key="2">
    <source>
        <dbReference type="EMBL" id="CAF0876118.1"/>
    </source>
</evidence>
<evidence type="ECO:0000313" key="3">
    <source>
        <dbReference type="Proteomes" id="UP000663882"/>
    </source>
</evidence>
<dbReference type="InterPro" id="IPR029063">
    <property type="entry name" value="SAM-dependent_MTases_sf"/>
</dbReference>
<dbReference type="AlphaFoldDB" id="A0A813XTK4"/>
<reference evidence="2" key="1">
    <citation type="submission" date="2021-02" db="EMBL/GenBank/DDBJ databases">
        <authorList>
            <person name="Nowell W R."/>
        </authorList>
    </citation>
    <scope>NUCLEOTIDE SEQUENCE</scope>
</reference>
<dbReference type="PANTHER" id="PTHR40036">
    <property type="entry name" value="MACROCIN O-METHYLTRANSFERASE"/>
    <property type="match status" value="1"/>
</dbReference>
<accession>A0A813XTK4</accession>
<dbReference type="OrthoDB" id="10265168at2759"/>
<dbReference type="Proteomes" id="UP000663882">
    <property type="component" value="Unassembled WGS sequence"/>
</dbReference>
<keyword evidence="1" id="KW-0732">Signal</keyword>
<feature type="signal peptide" evidence="1">
    <location>
        <begin position="1"/>
        <end position="18"/>
    </location>
</feature>
<sequence>MALILFGSILFILPRFDSVNLMNPSLRMGSYARKRIICNITISNKTTLKILPIIKTYENSTAYGVNYSKYTSYLLERNSFDNLSQFINYVKQKVMSRKIIHQPPGRFLTTVFHFPPYPDMIVPYCDGLWMEFGVFSGHTLNHAARWKSLYCGNNSGLVYGFDTFTGLPTDWRPGFPKGAFAGNHSQLHIESNVALVKGLFIDSLPQELLKHKHTPISYVHIDCDIYEGARDILFLLASRFVRGTLLIFDELFNYSQHGKHEIKALFEFLVANYNLQLEVLGSAYPIAFDDIEGSWESQSTGFVVV</sequence>
<gene>
    <name evidence="2" type="ORF">RFH988_LOCUS7721</name>
</gene>
<feature type="chain" id="PRO_5032743561" evidence="1">
    <location>
        <begin position="19"/>
        <end position="305"/>
    </location>
</feature>
<dbReference type="PANTHER" id="PTHR40036:SF1">
    <property type="entry name" value="MACROCIN O-METHYLTRANSFERASE"/>
    <property type="match status" value="1"/>
</dbReference>
<evidence type="ECO:0000256" key="1">
    <source>
        <dbReference type="SAM" id="SignalP"/>
    </source>
</evidence>
<dbReference type="Pfam" id="PF13578">
    <property type="entry name" value="Methyltransf_24"/>
    <property type="match status" value="1"/>
</dbReference>
<proteinExistence type="predicted"/>